<keyword evidence="2" id="KW-1185">Reference proteome</keyword>
<dbReference type="KEGG" id="pbap:Pla133_36290"/>
<evidence type="ECO:0000313" key="1">
    <source>
        <dbReference type="EMBL" id="QDU68531.1"/>
    </source>
</evidence>
<dbReference type="Proteomes" id="UP000316921">
    <property type="component" value="Chromosome"/>
</dbReference>
<sequence>MDHEQGKAGLEEVARAVESCVGLGPRAEASRQQLRAWGELALPAIQALMLRPEARSNTIQFQAALFETGAADAAKVILDVLEGYGSIRSRDFFVTLAFTPALGDLVADLENPRSVVERAIADDPRWPRFVMSQFGGGGWFAQERALQFAADAGIQDAVGPARELLTSDRGSLRRAAADALSKLTGEPCIARPDPLRPTADRSEMLEFGSARVLTPRFLSPIGPLAPQPTFASFGRWFDGRVGLLLGLGSKVELRDHDGVLLDSVPLPDPVEFGDRTRSTGLAQNAWSIPAEDGRFLLLVGLGLQHSGPNRLACIDAGGAVRWALDNGNHTFLPPMRCRTPEGEGGVLLGGVALSPESARGIVCVDLEGRERWRSDQLWGRYGIHTHERLPGLLVECFGRLHVHRTFPPDTALAERWLEDRMYAADVLLYPDVDGRAALVVAGTSEGKSFVLVRLTSTGEERWCVDLPERVSRLTLLEDTPLGPLAVVGLESGEQVVVDDKGALMARLELGPTEPLDLPSGTPPEIVARLVQSAGHVRMVSAGRFGDSRLALAVMRGAQVDVITLTPKASDC</sequence>
<organism evidence="1 2">
    <name type="scientific">Engelhardtia mirabilis</name>
    <dbReference type="NCBI Taxonomy" id="2528011"/>
    <lineage>
        <taxon>Bacteria</taxon>
        <taxon>Pseudomonadati</taxon>
        <taxon>Planctomycetota</taxon>
        <taxon>Planctomycetia</taxon>
        <taxon>Planctomycetia incertae sedis</taxon>
        <taxon>Engelhardtia</taxon>
    </lineage>
</organism>
<proteinExistence type="predicted"/>
<name>A0A518BNI9_9BACT</name>
<protein>
    <submittedName>
        <fullName evidence="1">Uncharacterized protein</fullName>
    </submittedName>
</protein>
<evidence type="ECO:0000313" key="2">
    <source>
        <dbReference type="Proteomes" id="UP000316921"/>
    </source>
</evidence>
<gene>
    <name evidence="1" type="ORF">Pla133_36290</name>
</gene>
<reference evidence="1 2" key="1">
    <citation type="submission" date="2019-02" db="EMBL/GenBank/DDBJ databases">
        <title>Deep-cultivation of Planctomycetes and their phenomic and genomic characterization uncovers novel biology.</title>
        <authorList>
            <person name="Wiegand S."/>
            <person name="Jogler M."/>
            <person name="Boedeker C."/>
            <person name="Pinto D."/>
            <person name="Vollmers J."/>
            <person name="Rivas-Marin E."/>
            <person name="Kohn T."/>
            <person name="Peeters S.H."/>
            <person name="Heuer A."/>
            <person name="Rast P."/>
            <person name="Oberbeckmann S."/>
            <person name="Bunk B."/>
            <person name="Jeske O."/>
            <person name="Meyerdierks A."/>
            <person name="Storesund J.E."/>
            <person name="Kallscheuer N."/>
            <person name="Luecker S."/>
            <person name="Lage O.M."/>
            <person name="Pohl T."/>
            <person name="Merkel B.J."/>
            <person name="Hornburger P."/>
            <person name="Mueller R.-W."/>
            <person name="Bruemmer F."/>
            <person name="Labrenz M."/>
            <person name="Spormann A.M."/>
            <person name="Op den Camp H."/>
            <person name="Overmann J."/>
            <person name="Amann R."/>
            <person name="Jetten M.S.M."/>
            <person name="Mascher T."/>
            <person name="Medema M.H."/>
            <person name="Devos D.P."/>
            <person name="Kaster A.-K."/>
            <person name="Ovreas L."/>
            <person name="Rohde M."/>
            <person name="Galperin M.Y."/>
            <person name="Jogler C."/>
        </authorList>
    </citation>
    <scope>NUCLEOTIDE SEQUENCE [LARGE SCALE GENOMIC DNA]</scope>
    <source>
        <strain evidence="1 2">Pla133</strain>
    </source>
</reference>
<dbReference type="EMBL" id="CP036287">
    <property type="protein sequence ID" value="QDU68531.1"/>
    <property type="molecule type" value="Genomic_DNA"/>
</dbReference>
<dbReference type="AlphaFoldDB" id="A0A518BNI9"/>
<accession>A0A518BNI9</accession>
<dbReference type="RefSeq" id="WP_145067617.1">
    <property type="nucleotide sequence ID" value="NZ_CP036287.1"/>
</dbReference>